<dbReference type="STRING" id="137246.A0A401TR26"/>
<feature type="region of interest" description="Disordered" evidence="1">
    <location>
        <begin position="32"/>
        <end position="80"/>
    </location>
</feature>
<sequence>IVLTVNPDCSGSDWDLIVEKTEDVDLSAVESPCELKQPEPSPFSSKRTMYETEEVSGHNAADPFQLATTTRGQGGGFPSP</sequence>
<feature type="non-terminal residue" evidence="2">
    <location>
        <position position="1"/>
    </location>
</feature>
<evidence type="ECO:0000313" key="3">
    <source>
        <dbReference type="Proteomes" id="UP000287033"/>
    </source>
</evidence>
<gene>
    <name evidence="2" type="ORF">chiPu_0029321</name>
</gene>
<evidence type="ECO:0000313" key="2">
    <source>
        <dbReference type="EMBL" id="GCC45121.1"/>
    </source>
</evidence>
<reference evidence="2 3" key="1">
    <citation type="journal article" date="2018" name="Nat. Ecol. Evol.">
        <title>Shark genomes provide insights into elasmobranch evolution and the origin of vertebrates.</title>
        <authorList>
            <person name="Hara Y"/>
            <person name="Yamaguchi K"/>
            <person name="Onimaru K"/>
            <person name="Kadota M"/>
            <person name="Koyanagi M"/>
            <person name="Keeley SD"/>
            <person name="Tatsumi K"/>
            <person name="Tanaka K"/>
            <person name="Motone F"/>
            <person name="Kageyama Y"/>
            <person name="Nozu R"/>
            <person name="Adachi N"/>
            <person name="Nishimura O"/>
            <person name="Nakagawa R"/>
            <person name="Tanegashima C"/>
            <person name="Kiyatake I"/>
            <person name="Matsumoto R"/>
            <person name="Murakumo K"/>
            <person name="Nishida K"/>
            <person name="Terakita A"/>
            <person name="Kuratani S"/>
            <person name="Sato K"/>
            <person name="Hyodo S Kuraku.S."/>
        </authorList>
    </citation>
    <scope>NUCLEOTIDE SEQUENCE [LARGE SCALE GENOMIC DNA]</scope>
</reference>
<dbReference type="Proteomes" id="UP000287033">
    <property type="component" value="Unassembled WGS sequence"/>
</dbReference>
<keyword evidence="3" id="KW-1185">Reference proteome</keyword>
<dbReference type="EMBL" id="BEZZ01153776">
    <property type="protein sequence ID" value="GCC45121.1"/>
    <property type="molecule type" value="Genomic_DNA"/>
</dbReference>
<name>A0A401TR26_CHIPU</name>
<organism evidence="2 3">
    <name type="scientific">Chiloscyllium punctatum</name>
    <name type="common">Brownbanded bambooshark</name>
    <name type="synonym">Hemiscyllium punctatum</name>
    <dbReference type="NCBI Taxonomy" id="137246"/>
    <lineage>
        <taxon>Eukaryota</taxon>
        <taxon>Metazoa</taxon>
        <taxon>Chordata</taxon>
        <taxon>Craniata</taxon>
        <taxon>Vertebrata</taxon>
        <taxon>Chondrichthyes</taxon>
        <taxon>Elasmobranchii</taxon>
        <taxon>Galeomorphii</taxon>
        <taxon>Galeoidea</taxon>
        <taxon>Orectolobiformes</taxon>
        <taxon>Hemiscylliidae</taxon>
        <taxon>Chiloscyllium</taxon>
    </lineage>
</organism>
<evidence type="ECO:0000256" key="1">
    <source>
        <dbReference type="SAM" id="MobiDB-lite"/>
    </source>
</evidence>
<comment type="caution">
    <text evidence="2">The sequence shown here is derived from an EMBL/GenBank/DDBJ whole genome shotgun (WGS) entry which is preliminary data.</text>
</comment>
<dbReference type="AlphaFoldDB" id="A0A401TR26"/>
<proteinExistence type="predicted"/>
<protein>
    <submittedName>
        <fullName evidence="2">Uncharacterized protein</fullName>
    </submittedName>
</protein>
<accession>A0A401TR26</accession>